<feature type="compositionally biased region" description="Polar residues" evidence="2">
    <location>
        <begin position="307"/>
        <end position="317"/>
    </location>
</feature>
<dbReference type="RefSeq" id="XP_001743188.1">
    <property type="nucleotide sequence ID" value="XM_001743136.1"/>
</dbReference>
<dbReference type="AlphaFoldDB" id="A9URD0"/>
<dbReference type="Proteomes" id="UP000001357">
    <property type="component" value="Unassembled WGS sequence"/>
</dbReference>
<dbReference type="GeneID" id="5888642"/>
<sequence>MAFLPFHNEISTSDKIFNFFSLSLSLFVSSFEEPAVQSCFIADAESLTLTDLSEDMLVGILACIFARDFVSLDDALVFIANDVLHLPLDHISSARLRAKSVGDLNNLAELLLELQPLTASMRSFDQGQDLIEESARINGSGPGPNHYPASPTVPAAAAKAPAVVPNLPPATDTESRLSPDSVAIRNRLLQERAEVASRARELLDQARRQLAASQATNSADEPINAAELSAAKVGDGDREHGGLRRQQLLKEVLNGVQSSSETPMPHPPHASHSKPSAGSSTRRPRRGNKTHQSKPSPRSAARALSRTHAQSQGSRQRTAVPDLVERFRGVALSPHQQRALEAREAKRLQTMASNRLHQARHTTRRTRREEQAVAQDVNNLQSLVERNSKAAERVLLSTLSTKQAMAVRAKLNALRQAEARTRRLYHELVSMQALKGRAAQSAAQQLLLHAVDGHIQESFALLREEAPKWQGDDAPTDQLLALRSLYQERLASIDACLVSAKVLPHEEMVFGTDDEIAVQAPQQLPSSHIYHSQDQVHFRGDLSREMSQKSTTCVVTAKPKKREKNKKTNQDLEEWKKKEPLSAVWEEKEEKVNMGLEHPCNVSKGKVRGRAPANKPRPEAKPLKRESHA</sequence>
<evidence type="ECO:0000256" key="1">
    <source>
        <dbReference type="SAM" id="Coils"/>
    </source>
</evidence>
<feature type="region of interest" description="Disordered" evidence="2">
    <location>
        <begin position="256"/>
        <end position="321"/>
    </location>
</feature>
<dbReference type="KEGG" id="mbr:MONBRDRAFT_23161"/>
<feature type="compositionally biased region" description="Basic and acidic residues" evidence="2">
    <location>
        <begin position="616"/>
        <end position="629"/>
    </location>
</feature>
<reference evidence="3 4" key="1">
    <citation type="journal article" date="2008" name="Nature">
        <title>The genome of the choanoflagellate Monosiga brevicollis and the origin of metazoans.</title>
        <authorList>
            <consortium name="JGI Sequencing"/>
            <person name="King N."/>
            <person name="Westbrook M.J."/>
            <person name="Young S.L."/>
            <person name="Kuo A."/>
            <person name="Abedin M."/>
            <person name="Chapman J."/>
            <person name="Fairclough S."/>
            <person name="Hellsten U."/>
            <person name="Isogai Y."/>
            <person name="Letunic I."/>
            <person name="Marr M."/>
            <person name="Pincus D."/>
            <person name="Putnam N."/>
            <person name="Rokas A."/>
            <person name="Wright K.J."/>
            <person name="Zuzow R."/>
            <person name="Dirks W."/>
            <person name="Good M."/>
            <person name="Goodstein D."/>
            <person name="Lemons D."/>
            <person name="Li W."/>
            <person name="Lyons J.B."/>
            <person name="Morris A."/>
            <person name="Nichols S."/>
            <person name="Richter D.J."/>
            <person name="Salamov A."/>
            <person name="Bork P."/>
            <person name="Lim W.A."/>
            <person name="Manning G."/>
            <person name="Miller W.T."/>
            <person name="McGinnis W."/>
            <person name="Shapiro H."/>
            <person name="Tjian R."/>
            <person name="Grigoriev I.V."/>
            <person name="Rokhsar D."/>
        </authorList>
    </citation>
    <scope>NUCLEOTIDE SEQUENCE [LARGE SCALE GENOMIC DNA]</scope>
    <source>
        <strain evidence="4">MX1 / ATCC 50154</strain>
    </source>
</reference>
<evidence type="ECO:0000313" key="4">
    <source>
        <dbReference type="Proteomes" id="UP000001357"/>
    </source>
</evidence>
<protein>
    <submittedName>
        <fullName evidence="3">Uncharacterized protein</fullName>
    </submittedName>
</protein>
<organism evidence="3 4">
    <name type="scientific">Monosiga brevicollis</name>
    <name type="common">Choanoflagellate</name>
    <dbReference type="NCBI Taxonomy" id="81824"/>
    <lineage>
        <taxon>Eukaryota</taxon>
        <taxon>Choanoflagellata</taxon>
        <taxon>Craspedida</taxon>
        <taxon>Salpingoecidae</taxon>
        <taxon>Monosiga</taxon>
    </lineage>
</organism>
<proteinExistence type="predicted"/>
<evidence type="ECO:0000256" key="2">
    <source>
        <dbReference type="SAM" id="MobiDB-lite"/>
    </source>
</evidence>
<feature type="coiled-coil region" evidence="1">
    <location>
        <begin position="185"/>
        <end position="216"/>
    </location>
</feature>
<feature type="region of interest" description="Disordered" evidence="2">
    <location>
        <begin position="596"/>
        <end position="629"/>
    </location>
</feature>
<accession>A9URD0</accession>
<keyword evidence="4" id="KW-1185">Reference proteome</keyword>
<dbReference type="InParanoid" id="A9URD0"/>
<dbReference type="EMBL" id="CH991544">
    <property type="protein sequence ID" value="EDQ91902.1"/>
    <property type="molecule type" value="Genomic_DNA"/>
</dbReference>
<evidence type="ECO:0000313" key="3">
    <source>
        <dbReference type="EMBL" id="EDQ91902.1"/>
    </source>
</evidence>
<name>A9URD0_MONBE</name>
<gene>
    <name evidence="3" type="ORF">MONBRDRAFT_23161</name>
</gene>
<feature type="compositionally biased region" description="Basic residues" evidence="2">
    <location>
        <begin position="282"/>
        <end position="292"/>
    </location>
</feature>
<keyword evidence="1" id="KW-0175">Coiled coil</keyword>